<evidence type="ECO:0000256" key="1">
    <source>
        <dbReference type="ARBA" id="ARBA00011344"/>
    </source>
</evidence>
<dbReference type="Gene3D" id="1.10.10.10">
    <property type="entry name" value="Winged helix-like DNA-binding domain superfamily/Winged helix DNA-binding domain"/>
    <property type="match status" value="1"/>
</dbReference>
<dbReference type="Proteomes" id="UP001139031">
    <property type="component" value="Unassembled WGS sequence"/>
</dbReference>
<sequence length="285" mass="31272">MSPAEAAELFGAHRSRLFGLAYRMLGSAAEAEDVLQEAHMRWQAAEHATITAPGGWLTTVVSRLCLDQLKSARVRRETYVGPWLPEPLPTERVADPPDLESISLAFLVLLESLSPLERAVFVLREVFDYEFAEVAQIVGREEAACRQLAHRAREHVRSKRPRFARSRQQHEQMLGAFLGAIAQGDLEGLQRLLADDVVAWSDGGGRARAARKVVAGPDRVGRMLIGFAKKGGADATISFAEINGWLSVVLRHDGVVVSTLSIETDGETIFGVHLVANPDKLARLH</sequence>
<keyword evidence="5" id="KW-1185">Reference proteome</keyword>
<dbReference type="SUPFAM" id="SSF88659">
    <property type="entry name" value="Sigma3 and sigma4 domains of RNA polymerase sigma factors"/>
    <property type="match status" value="1"/>
</dbReference>
<dbReference type="SUPFAM" id="SSF88946">
    <property type="entry name" value="Sigma2 domain of RNA polymerase sigma factors"/>
    <property type="match status" value="1"/>
</dbReference>
<dbReference type="SUPFAM" id="SSF54427">
    <property type="entry name" value="NTF2-like"/>
    <property type="match status" value="1"/>
</dbReference>
<dbReference type="Pfam" id="PF08281">
    <property type="entry name" value="Sigma70_r4_2"/>
    <property type="match status" value="1"/>
</dbReference>
<accession>A0ABS7TID2</accession>
<dbReference type="Gene3D" id="3.10.450.50">
    <property type="match status" value="1"/>
</dbReference>
<dbReference type="NCBIfam" id="NF007214">
    <property type="entry name" value="PRK09636.1"/>
    <property type="match status" value="1"/>
</dbReference>
<organism evidence="4 5">
    <name type="scientific">Nannocystis pusilla</name>
    <dbReference type="NCBI Taxonomy" id="889268"/>
    <lineage>
        <taxon>Bacteria</taxon>
        <taxon>Pseudomonadati</taxon>
        <taxon>Myxococcota</taxon>
        <taxon>Polyangia</taxon>
        <taxon>Nannocystales</taxon>
        <taxon>Nannocystaceae</taxon>
        <taxon>Nannocystis</taxon>
    </lineage>
</organism>
<dbReference type="RefSeq" id="WP_224189727.1">
    <property type="nucleotide sequence ID" value="NZ_JAIRAU010000001.1"/>
</dbReference>
<comment type="caution">
    <text evidence="4">The sequence shown here is derived from an EMBL/GenBank/DDBJ whole genome shotgun (WGS) entry which is preliminary data.</text>
</comment>
<name>A0ABS7TID2_9BACT</name>
<dbReference type="InterPro" id="IPR013324">
    <property type="entry name" value="RNA_pol_sigma_r3/r4-like"/>
</dbReference>
<dbReference type="EMBL" id="JAIRAU010000001">
    <property type="protein sequence ID" value="MBZ5707965.1"/>
    <property type="molecule type" value="Genomic_DNA"/>
</dbReference>
<dbReference type="PANTHER" id="PTHR30173">
    <property type="entry name" value="SIGMA 19 FACTOR"/>
    <property type="match status" value="1"/>
</dbReference>
<evidence type="ECO:0000313" key="4">
    <source>
        <dbReference type="EMBL" id="MBZ5707965.1"/>
    </source>
</evidence>
<evidence type="ECO:0000259" key="2">
    <source>
        <dbReference type="Pfam" id="PF04542"/>
    </source>
</evidence>
<dbReference type="InterPro" id="IPR014303">
    <property type="entry name" value="RNA_pol_sigma-70_ECF"/>
</dbReference>
<dbReference type="InterPro" id="IPR007627">
    <property type="entry name" value="RNA_pol_sigma70_r2"/>
</dbReference>
<dbReference type="InterPro" id="IPR036388">
    <property type="entry name" value="WH-like_DNA-bd_sf"/>
</dbReference>
<dbReference type="InterPro" id="IPR014284">
    <property type="entry name" value="RNA_pol_sigma-70_dom"/>
</dbReference>
<dbReference type="Pfam" id="PF04542">
    <property type="entry name" value="Sigma70_r2"/>
    <property type="match status" value="1"/>
</dbReference>
<dbReference type="InterPro" id="IPR032710">
    <property type="entry name" value="NTF2-like_dom_sf"/>
</dbReference>
<proteinExistence type="predicted"/>
<evidence type="ECO:0000259" key="3">
    <source>
        <dbReference type="Pfam" id="PF08281"/>
    </source>
</evidence>
<dbReference type="InterPro" id="IPR052704">
    <property type="entry name" value="ECF_Sigma-70_Domain"/>
</dbReference>
<evidence type="ECO:0000313" key="5">
    <source>
        <dbReference type="Proteomes" id="UP001139031"/>
    </source>
</evidence>
<dbReference type="InterPro" id="IPR013249">
    <property type="entry name" value="RNA_pol_sigma70_r4_t2"/>
</dbReference>
<comment type="subunit">
    <text evidence="1">Interacts transiently with the RNA polymerase catalytic core formed by RpoA, RpoB, RpoC and RpoZ (2 alpha, 1 beta, 1 beta' and 1 omega subunit) to form the RNA polymerase holoenzyme that can initiate transcription.</text>
</comment>
<dbReference type="InterPro" id="IPR013325">
    <property type="entry name" value="RNA_pol_sigma_r2"/>
</dbReference>
<gene>
    <name evidence="4" type="ORF">K7C98_01755</name>
</gene>
<dbReference type="NCBIfam" id="TIGR02957">
    <property type="entry name" value="SigX4"/>
    <property type="match status" value="1"/>
</dbReference>
<protein>
    <submittedName>
        <fullName evidence="4">Sigma-70 family RNA polymerase sigma factor</fullName>
    </submittedName>
</protein>
<feature type="domain" description="RNA polymerase sigma-70 region 2" evidence="2">
    <location>
        <begin position="9"/>
        <end position="73"/>
    </location>
</feature>
<dbReference type="Gene3D" id="1.10.1740.10">
    <property type="match status" value="1"/>
</dbReference>
<dbReference type="NCBIfam" id="TIGR02937">
    <property type="entry name" value="sigma70-ECF"/>
    <property type="match status" value="1"/>
</dbReference>
<feature type="domain" description="RNA polymerase sigma factor 70 region 4 type 2" evidence="3">
    <location>
        <begin position="105"/>
        <end position="155"/>
    </location>
</feature>
<reference evidence="4" key="1">
    <citation type="submission" date="2021-08" db="EMBL/GenBank/DDBJ databases">
        <authorList>
            <person name="Stevens D.C."/>
        </authorList>
    </citation>
    <scope>NUCLEOTIDE SEQUENCE</scope>
    <source>
        <strain evidence="4">DSM 53165</strain>
    </source>
</reference>
<dbReference type="PANTHER" id="PTHR30173:SF36">
    <property type="entry name" value="ECF RNA POLYMERASE SIGMA FACTOR SIGJ"/>
    <property type="match status" value="1"/>
</dbReference>